<protein>
    <recommendedName>
        <fullName evidence="3">PIN domain-containing protein</fullName>
    </recommendedName>
</protein>
<name>A0ABP8JLR6_9ACTN</name>
<dbReference type="EMBL" id="BAABFR010000029">
    <property type="protein sequence ID" value="GAA4392531.1"/>
    <property type="molecule type" value="Genomic_DNA"/>
</dbReference>
<proteinExistence type="predicted"/>
<reference evidence="2" key="1">
    <citation type="journal article" date="2019" name="Int. J. Syst. Evol. Microbiol.">
        <title>The Global Catalogue of Microorganisms (GCM) 10K type strain sequencing project: providing services to taxonomists for standard genome sequencing and annotation.</title>
        <authorList>
            <consortium name="The Broad Institute Genomics Platform"/>
            <consortium name="The Broad Institute Genome Sequencing Center for Infectious Disease"/>
            <person name="Wu L."/>
            <person name="Ma J."/>
        </authorList>
    </citation>
    <scope>NUCLEOTIDE SEQUENCE [LARGE SCALE GENOMIC DNA]</scope>
    <source>
        <strain evidence="2">JCM 17688</strain>
    </source>
</reference>
<comment type="caution">
    <text evidence="1">The sequence shown here is derived from an EMBL/GenBank/DDBJ whole genome shotgun (WGS) entry which is preliminary data.</text>
</comment>
<keyword evidence="2" id="KW-1185">Reference proteome</keyword>
<evidence type="ECO:0008006" key="3">
    <source>
        <dbReference type="Google" id="ProtNLM"/>
    </source>
</evidence>
<dbReference type="InterPro" id="IPR021799">
    <property type="entry name" value="PIN-like_prokaryotic"/>
</dbReference>
<accession>A0ABP8JLR6</accession>
<organism evidence="1 2">
    <name type="scientific">Tsukamurella soli</name>
    <dbReference type="NCBI Taxonomy" id="644556"/>
    <lineage>
        <taxon>Bacteria</taxon>
        <taxon>Bacillati</taxon>
        <taxon>Actinomycetota</taxon>
        <taxon>Actinomycetes</taxon>
        <taxon>Mycobacteriales</taxon>
        <taxon>Tsukamurellaceae</taxon>
        <taxon>Tsukamurella</taxon>
    </lineage>
</organism>
<evidence type="ECO:0000313" key="2">
    <source>
        <dbReference type="Proteomes" id="UP001500635"/>
    </source>
</evidence>
<dbReference type="Pfam" id="PF11848">
    <property type="entry name" value="DUF3368"/>
    <property type="match status" value="1"/>
</dbReference>
<evidence type="ECO:0000313" key="1">
    <source>
        <dbReference type="EMBL" id="GAA4392531.1"/>
    </source>
</evidence>
<sequence length="179" mass="19137">MTDVEGALVLDTGPLSHLAQSGWLGVLRSVAGERQVVITDAVEAERRMGLPGRPHLQMVLDSDWIVVERLESPSEISAFADVAARLVVGDRNVGEASVLAYARVHRATAVVDDGAARTAAQEMRIARKGTLALLCDAIRGGLLTIDLVSDIADHLLATTYRLPFAPGGFERWASEQGLV</sequence>
<gene>
    <name evidence="1" type="ORF">GCM10023147_22410</name>
</gene>
<dbReference type="PANTHER" id="PTHR39550">
    <property type="entry name" value="SLL0658 PROTEIN"/>
    <property type="match status" value="1"/>
</dbReference>
<dbReference type="PANTHER" id="PTHR39550:SF1">
    <property type="entry name" value="SLL0658 PROTEIN"/>
    <property type="match status" value="1"/>
</dbReference>
<dbReference type="Proteomes" id="UP001500635">
    <property type="component" value="Unassembled WGS sequence"/>
</dbReference>
<dbReference type="RefSeq" id="WP_344995239.1">
    <property type="nucleotide sequence ID" value="NZ_BAABFR010000029.1"/>
</dbReference>